<dbReference type="Pfam" id="PF02452">
    <property type="entry name" value="PemK_toxin"/>
    <property type="match status" value="1"/>
</dbReference>
<feature type="compositionally biased region" description="Basic and acidic residues" evidence="3">
    <location>
        <begin position="31"/>
        <end position="43"/>
    </location>
</feature>
<comment type="caution">
    <text evidence="4">The sequence shown here is derived from an EMBL/GenBank/DDBJ whole genome shotgun (WGS) entry which is preliminary data.</text>
</comment>
<sequence>MSTARYGKPHRDRAPTTLPDEGADEGAGPTRPDEGASTRRVGDGRFPGVSASSSWSHLLRRAADAVTRALAPKRRHAATRSGGAVRHAGAGVPAPARHVAYPDHSGALLASYSPDLDAAADPGEIVWTWVPFEEDPARGKDRPVLVVAWDDFDGEDVVLALMLTSKDHSRNAEREARHGRVWMDIGAGPWDSKRRDSEVRLDRVLQLAPDAIRREGAVVDRALFDQVVERLVELHGRAT</sequence>
<keyword evidence="5" id="KW-1185">Reference proteome</keyword>
<gene>
    <name evidence="4" type="ORF">CCO02nite_28580</name>
</gene>
<evidence type="ECO:0000313" key="5">
    <source>
        <dbReference type="Proteomes" id="UP000321720"/>
    </source>
</evidence>
<evidence type="ECO:0000256" key="1">
    <source>
        <dbReference type="ARBA" id="ARBA00007521"/>
    </source>
</evidence>
<feature type="region of interest" description="Disordered" evidence="3">
    <location>
        <begin position="70"/>
        <end position="90"/>
    </location>
</feature>
<dbReference type="GO" id="GO:0003677">
    <property type="term" value="F:DNA binding"/>
    <property type="evidence" value="ECO:0007669"/>
    <property type="project" value="InterPro"/>
</dbReference>
<dbReference type="SUPFAM" id="SSF50118">
    <property type="entry name" value="Cell growth inhibitor/plasmid maintenance toxic component"/>
    <property type="match status" value="1"/>
</dbReference>
<evidence type="ECO:0000313" key="4">
    <source>
        <dbReference type="EMBL" id="GEL96200.1"/>
    </source>
</evidence>
<accession>A0A511JDX6</accession>
<protein>
    <recommendedName>
        <fullName evidence="6">mRNA interferase PemK</fullName>
    </recommendedName>
</protein>
<dbReference type="InterPro" id="IPR003477">
    <property type="entry name" value="PemK-like"/>
</dbReference>
<evidence type="ECO:0000256" key="3">
    <source>
        <dbReference type="SAM" id="MobiDB-lite"/>
    </source>
</evidence>
<dbReference type="Proteomes" id="UP000321720">
    <property type="component" value="Unassembled WGS sequence"/>
</dbReference>
<comment type="similarity">
    <text evidence="1">Belongs to the PemK/MazF family.</text>
</comment>
<dbReference type="OrthoDB" id="5184628at2"/>
<organism evidence="4 5">
    <name type="scientific">Cellulomonas composti</name>
    <dbReference type="NCBI Taxonomy" id="266130"/>
    <lineage>
        <taxon>Bacteria</taxon>
        <taxon>Bacillati</taxon>
        <taxon>Actinomycetota</taxon>
        <taxon>Actinomycetes</taxon>
        <taxon>Micrococcales</taxon>
        <taxon>Cellulomonadaceae</taxon>
        <taxon>Cellulomonas</taxon>
    </lineage>
</organism>
<name>A0A511JDX6_9CELL</name>
<reference evidence="4 5" key="1">
    <citation type="submission" date="2019-07" db="EMBL/GenBank/DDBJ databases">
        <title>Whole genome shotgun sequence of Cellulomonas composti NBRC 100758.</title>
        <authorList>
            <person name="Hosoyama A."/>
            <person name="Uohara A."/>
            <person name="Ohji S."/>
            <person name="Ichikawa N."/>
        </authorList>
    </citation>
    <scope>NUCLEOTIDE SEQUENCE [LARGE SCALE GENOMIC DNA]</scope>
    <source>
        <strain evidence="4 5">NBRC 100758</strain>
    </source>
</reference>
<dbReference type="AlphaFoldDB" id="A0A511JDX6"/>
<keyword evidence="2" id="KW-1277">Toxin-antitoxin system</keyword>
<evidence type="ECO:0008006" key="6">
    <source>
        <dbReference type="Google" id="ProtNLM"/>
    </source>
</evidence>
<evidence type="ECO:0000256" key="2">
    <source>
        <dbReference type="ARBA" id="ARBA00022649"/>
    </source>
</evidence>
<dbReference type="Gene3D" id="2.30.30.110">
    <property type="match status" value="1"/>
</dbReference>
<dbReference type="EMBL" id="BJWG01000015">
    <property type="protein sequence ID" value="GEL96200.1"/>
    <property type="molecule type" value="Genomic_DNA"/>
</dbReference>
<feature type="region of interest" description="Disordered" evidence="3">
    <location>
        <begin position="1"/>
        <end position="51"/>
    </location>
</feature>
<proteinExistence type="inferred from homology"/>
<dbReference type="InterPro" id="IPR011067">
    <property type="entry name" value="Plasmid_toxin/cell-grow_inhib"/>
</dbReference>